<dbReference type="STRING" id="907931.GCA_000165675_01297"/>
<dbReference type="InterPro" id="IPR017871">
    <property type="entry name" value="ABC_transporter-like_CS"/>
</dbReference>
<comment type="subcellular location">
    <subcellularLocation>
        <location evidence="1">Cell membrane</location>
        <topology evidence="1">Peripheral membrane protein</topology>
    </subcellularLocation>
</comment>
<protein>
    <recommendedName>
        <fullName evidence="9">ABC transporter domain-containing protein</fullName>
    </recommendedName>
</protein>
<evidence type="ECO:0000259" key="9">
    <source>
        <dbReference type="PROSITE" id="PS50893"/>
    </source>
</evidence>
<evidence type="ECO:0000256" key="8">
    <source>
        <dbReference type="ARBA" id="ARBA00023136"/>
    </source>
</evidence>
<gene>
    <name evidence="10" type="ORF">C5L23_000218</name>
</gene>
<dbReference type="SMART" id="SM00382">
    <property type="entry name" value="AAA"/>
    <property type="match status" value="2"/>
</dbReference>
<dbReference type="GO" id="GO:0042626">
    <property type="term" value="F:ATPase-coupled transmembrane transporter activity"/>
    <property type="evidence" value="ECO:0007669"/>
    <property type="project" value="TreeGrafter"/>
</dbReference>
<feature type="domain" description="ABC transporter" evidence="9">
    <location>
        <begin position="251"/>
        <end position="473"/>
    </location>
</feature>
<dbReference type="GO" id="GO:0005524">
    <property type="term" value="F:ATP binding"/>
    <property type="evidence" value="ECO:0007669"/>
    <property type="project" value="UniProtKB-KW"/>
</dbReference>
<feature type="domain" description="ABC transporter" evidence="9">
    <location>
        <begin position="4"/>
        <end position="244"/>
    </location>
</feature>
<keyword evidence="4" id="KW-1003">Cell membrane</keyword>
<evidence type="ECO:0000313" key="10">
    <source>
        <dbReference type="EMBL" id="TDG67912.1"/>
    </source>
</evidence>
<dbReference type="InterPro" id="IPR003439">
    <property type="entry name" value="ABC_transporter-like_ATP-bd"/>
</dbReference>
<dbReference type="CDD" id="cd03225">
    <property type="entry name" value="ABC_cobalt_CbiO_domain1"/>
    <property type="match status" value="2"/>
</dbReference>
<dbReference type="RefSeq" id="WP_133264336.1">
    <property type="nucleotide sequence ID" value="NZ_JAGYGP010000001.1"/>
</dbReference>
<keyword evidence="6" id="KW-0067">ATP-binding</keyword>
<evidence type="ECO:0000313" key="11">
    <source>
        <dbReference type="Proteomes" id="UP000295681"/>
    </source>
</evidence>
<keyword evidence="8" id="KW-0472">Membrane</keyword>
<dbReference type="PANTHER" id="PTHR43553:SF27">
    <property type="entry name" value="ENERGY-COUPLING FACTOR TRANSPORTER ATP-BINDING PROTEIN ECFA2"/>
    <property type="match status" value="1"/>
</dbReference>
<evidence type="ECO:0000256" key="7">
    <source>
        <dbReference type="ARBA" id="ARBA00022967"/>
    </source>
</evidence>
<keyword evidence="7" id="KW-1278">Translocase</keyword>
<keyword evidence="5" id="KW-0547">Nucleotide-binding</keyword>
<dbReference type="GO" id="GO:0016887">
    <property type="term" value="F:ATP hydrolysis activity"/>
    <property type="evidence" value="ECO:0007669"/>
    <property type="project" value="InterPro"/>
</dbReference>
<proteinExistence type="inferred from homology"/>
<evidence type="ECO:0000256" key="5">
    <source>
        <dbReference type="ARBA" id="ARBA00022741"/>
    </source>
</evidence>
<dbReference type="SUPFAM" id="SSF52540">
    <property type="entry name" value="P-loop containing nucleoside triphosphate hydrolases"/>
    <property type="match status" value="2"/>
</dbReference>
<dbReference type="PANTHER" id="PTHR43553">
    <property type="entry name" value="HEAVY METAL TRANSPORTER"/>
    <property type="match status" value="1"/>
</dbReference>
<name>A0A4R5N7P3_9LACO</name>
<dbReference type="Pfam" id="PF00005">
    <property type="entry name" value="ABC_tran"/>
    <property type="match status" value="2"/>
</dbReference>
<dbReference type="PROSITE" id="PS50893">
    <property type="entry name" value="ABC_TRANSPORTER_2"/>
    <property type="match status" value="2"/>
</dbReference>
<evidence type="ECO:0000256" key="2">
    <source>
        <dbReference type="ARBA" id="ARBA00005417"/>
    </source>
</evidence>
<evidence type="ECO:0000256" key="6">
    <source>
        <dbReference type="ARBA" id="ARBA00022840"/>
    </source>
</evidence>
<keyword evidence="3" id="KW-0813">Transport</keyword>
<dbReference type="InterPro" id="IPR027417">
    <property type="entry name" value="P-loop_NTPase"/>
</dbReference>
<keyword evidence="11" id="KW-1185">Reference proteome</keyword>
<dbReference type="InterPro" id="IPR015856">
    <property type="entry name" value="ABC_transpr_CbiO/EcfA_su"/>
</dbReference>
<sequence>MTTLAVNHLSFAYESNQPNILNDITLSPKPSTFNLLIGPSGSGKSTLLKSMAGLYPKYGGYVTGGTILLNNHDISTLAPFERAKRVALLFQNPSRQFAMRTVKEQLIFALENIQMPVNEITPRVNQVIATLRLEPLLERDLITLSGGEQQRVALATVLALDSDIILLDEPFANVDATSRLAILKDLHELQKNEGKTIFISDHDWTGYHDIVDHLFELDIATKNIAEIDKHHLLQVETASSIHHHFNDTYRLSWQQLALSVGQHQLLQANDFALPLNRLGLLSGDNGVGKSTLFNALAHQIKYDGHIYFDHQPTKKIKIKKWAKQLGLVFQKSTDQFVALTVSDEIKISQRHSLAPHYWNDERIQTAIEALNLAHVTQQVSYQLSGGQQKKLQVLVMLIMAQPVLLFDEPLAGLDMTSLTVVLQLIKKTMADLELSVLMISHQRLGVTPFIDYEIHLSDTKLTLLGGQQDVQTT</sequence>
<organism evidence="10 11">
    <name type="scientific">Leuconostoc fallax</name>
    <dbReference type="NCBI Taxonomy" id="1251"/>
    <lineage>
        <taxon>Bacteria</taxon>
        <taxon>Bacillati</taxon>
        <taxon>Bacillota</taxon>
        <taxon>Bacilli</taxon>
        <taxon>Lactobacillales</taxon>
        <taxon>Lactobacillaceae</taxon>
        <taxon>Leuconostoc</taxon>
    </lineage>
</organism>
<dbReference type="EMBL" id="PUFI01000014">
    <property type="protein sequence ID" value="TDG67912.1"/>
    <property type="molecule type" value="Genomic_DNA"/>
</dbReference>
<comment type="similarity">
    <text evidence="2">Belongs to the ABC transporter superfamily.</text>
</comment>
<dbReference type="InterPro" id="IPR003593">
    <property type="entry name" value="AAA+_ATPase"/>
</dbReference>
<evidence type="ECO:0000256" key="3">
    <source>
        <dbReference type="ARBA" id="ARBA00022448"/>
    </source>
</evidence>
<dbReference type="AlphaFoldDB" id="A0A4R5N7P3"/>
<dbReference type="GO" id="GO:0043190">
    <property type="term" value="C:ATP-binding cassette (ABC) transporter complex"/>
    <property type="evidence" value="ECO:0007669"/>
    <property type="project" value="TreeGrafter"/>
</dbReference>
<evidence type="ECO:0000256" key="1">
    <source>
        <dbReference type="ARBA" id="ARBA00004202"/>
    </source>
</evidence>
<reference evidence="10 11" key="1">
    <citation type="journal article" date="2019" name="Appl. Microbiol. Biotechnol.">
        <title>Uncovering carbohydrate metabolism through a genotype-phenotype association study of 56 lactic acid bacteria genomes.</title>
        <authorList>
            <person name="Buron-Moles G."/>
            <person name="Chailyan A."/>
            <person name="Dolejs I."/>
            <person name="Forster J."/>
            <person name="Miks M.H."/>
        </authorList>
    </citation>
    <scope>NUCLEOTIDE SEQUENCE [LARGE SCALE GENOMIC DNA]</scope>
    <source>
        <strain evidence="10 11">ATCC 700006</strain>
    </source>
</reference>
<comment type="caution">
    <text evidence="10">The sequence shown here is derived from an EMBL/GenBank/DDBJ whole genome shotgun (WGS) entry which is preliminary data.</text>
</comment>
<dbReference type="InterPro" id="IPR050095">
    <property type="entry name" value="ECF_ABC_transporter_ATP-bd"/>
</dbReference>
<evidence type="ECO:0000256" key="4">
    <source>
        <dbReference type="ARBA" id="ARBA00022475"/>
    </source>
</evidence>
<dbReference type="Proteomes" id="UP000295681">
    <property type="component" value="Unassembled WGS sequence"/>
</dbReference>
<dbReference type="PROSITE" id="PS00211">
    <property type="entry name" value="ABC_TRANSPORTER_1"/>
    <property type="match status" value="2"/>
</dbReference>
<accession>A0A4R5N7P3</accession>
<dbReference type="Gene3D" id="3.40.50.300">
    <property type="entry name" value="P-loop containing nucleotide triphosphate hydrolases"/>
    <property type="match status" value="2"/>
</dbReference>